<feature type="region of interest" description="Disordered" evidence="1">
    <location>
        <begin position="98"/>
        <end position="194"/>
    </location>
</feature>
<comment type="caution">
    <text evidence="2">The sequence shown here is derived from an EMBL/GenBank/DDBJ whole genome shotgun (WGS) entry which is preliminary data.</text>
</comment>
<feature type="compositionally biased region" description="Basic and acidic residues" evidence="1">
    <location>
        <begin position="98"/>
        <end position="143"/>
    </location>
</feature>
<dbReference type="Proteomes" id="UP000738402">
    <property type="component" value="Unassembled WGS sequence"/>
</dbReference>
<evidence type="ECO:0000313" key="2">
    <source>
        <dbReference type="EMBL" id="KAG7724187.1"/>
    </source>
</evidence>
<name>A0AAN6D144_9ASCO</name>
<feature type="compositionally biased region" description="Basic and acidic residues" evidence="1">
    <location>
        <begin position="162"/>
        <end position="172"/>
    </location>
</feature>
<accession>A0AAN6D144</accession>
<proteinExistence type="predicted"/>
<protein>
    <submittedName>
        <fullName evidence="2">Uncharacterized protein</fullName>
    </submittedName>
</protein>
<organism evidence="2 3">
    <name type="scientific">Ogataea haglerorum</name>
    <dbReference type="NCBI Taxonomy" id="1937702"/>
    <lineage>
        <taxon>Eukaryota</taxon>
        <taxon>Fungi</taxon>
        <taxon>Dikarya</taxon>
        <taxon>Ascomycota</taxon>
        <taxon>Saccharomycotina</taxon>
        <taxon>Pichiomycetes</taxon>
        <taxon>Pichiales</taxon>
        <taxon>Pichiaceae</taxon>
        <taxon>Ogataea</taxon>
    </lineage>
</organism>
<reference evidence="2" key="1">
    <citation type="journal article" date="2021" name="G3 (Bethesda)">
        <title>Genomic diversity, chromosomal rearrangements, and interspecies hybridization in the ogataea polymorpha species complex.</title>
        <authorList>
            <person name="Hanson S.J."/>
            <person name="Cinneide E.O."/>
            <person name="Salzberg L.I."/>
            <person name="Wolfe K.H."/>
            <person name="McGowan J."/>
            <person name="Fitzpatrick D.A."/>
            <person name="Matlin K."/>
        </authorList>
    </citation>
    <scope>NUCLEOTIDE SEQUENCE</scope>
    <source>
        <strain evidence="2">83-405-1</strain>
    </source>
</reference>
<evidence type="ECO:0000313" key="3">
    <source>
        <dbReference type="Proteomes" id="UP000738402"/>
    </source>
</evidence>
<gene>
    <name evidence="2" type="ORF">KL933_004938</name>
</gene>
<dbReference type="AlphaFoldDB" id="A0AAN6D144"/>
<feature type="region of interest" description="Disordered" evidence="1">
    <location>
        <begin position="16"/>
        <end position="56"/>
    </location>
</feature>
<dbReference type="EMBL" id="JAHLUH010000018">
    <property type="protein sequence ID" value="KAG7724187.1"/>
    <property type="molecule type" value="Genomic_DNA"/>
</dbReference>
<evidence type="ECO:0000256" key="1">
    <source>
        <dbReference type="SAM" id="MobiDB-lite"/>
    </source>
</evidence>
<sequence length="194" mass="21523">MHRLLLSLLAGRHEAAKDVPAGAGEARRRRQSPARGVSGRQKYGNVPNKSVDLPVAQRDNGDVYEQNENEAEAGQFQVVVHCEFHRGACFYADHERAEANSEQNVEQRRAEAGVQARERESEGRERAVGDEVTDRVAHGEHRQPQHGLVDAVDGAGVFQDVDDFRRGSRDEVEHVDEADERGNRREQAAVNGVA</sequence>